<organism evidence="1">
    <name type="scientific">marine sediment metagenome</name>
    <dbReference type="NCBI Taxonomy" id="412755"/>
    <lineage>
        <taxon>unclassified sequences</taxon>
        <taxon>metagenomes</taxon>
        <taxon>ecological metagenomes</taxon>
    </lineage>
</organism>
<dbReference type="EMBL" id="LAZR01038830">
    <property type="protein sequence ID" value="KKL18533.1"/>
    <property type="molecule type" value="Genomic_DNA"/>
</dbReference>
<reference evidence="1" key="1">
    <citation type="journal article" date="2015" name="Nature">
        <title>Complex archaea that bridge the gap between prokaryotes and eukaryotes.</title>
        <authorList>
            <person name="Spang A."/>
            <person name="Saw J.H."/>
            <person name="Jorgensen S.L."/>
            <person name="Zaremba-Niedzwiedzka K."/>
            <person name="Martijn J."/>
            <person name="Lind A.E."/>
            <person name="van Eijk R."/>
            <person name="Schleper C."/>
            <person name="Guy L."/>
            <person name="Ettema T.J."/>
        </authorList>
    </citation>
    <scope>NUCLEOTIDE SEQUENCE</scope>
</reference>
<name>A0A0F9E381_9ZZZZ</name>
<gene>
    <name evidence="1" type="ORF">LCGC14_2474560</name>
</gene>
<dbReference type="AlphaFoldDB" id="A0A0F9E381"/>
<sequence length="32" mass="3950">NIEKKHRIVFTILRNGLMQQKVLDFSRDYEKE</sequence>
<comment type="caution">
    <text evidence="1">The sequence shown here is derived from an EMBL/GenBank/DDBJ whole genome shotgun (WGS) entry which is preliminary data.</text>
</comment>
<accession>A0A0F9E381</accession>
<protein>
    <submittedName>
        <fullName evidence="1">Uncharacterized protein</fullName>
    </submittedName>
</protein>
<proteinExistence type="predicted"/>
<evidence type="ECO:0000313" key="1">
    <source>
        <dbReference type="EMBL" id="KKL18533.1"/>
    </source>
</evidence>
<feature type="non-terminal residue" evidence="1">
    <location>
        <position position="1"/>
    </location>
</feature>